<accession>A0A1S1QHL1</accession>
<reference evidence="4" key="1">
    <citation type="submission" date="2016-07" db="EMBL/GenBank/DDBJ databases">
        <title>Sequence Frankia sp. strain CcI1.17.</title>
        <authorList>
            <person name="Ghodhbane-Gtari F."/>
            <person name="Swanson E."/>
            <person name="Gueddou A."/>
            <person name="Morris K."/>
            <person name="Hezbri K."/>
            <person name="Ktari A."/>
            <person name="Nouioui I."/>
            <person name="Abebe-Akele F."/>
            <person name="Simpson S."/>
            <person name="Thomas K."/>
            <person name="Gtari M."/>
            <person name="Tisa L.S."/>
            <person name="Hurst S."/>
        </authorList>
    </citation>
    <scope>NUCLEOTIDE SEQUENCE [LARGE SCALE GENOMIC DNA]</scope>
    <source>
        <strain evidence="4">Cc1.17</strain>
    </source>
</reference>
<dbReference type="AlphaFoldDB" id="A0A1S1QHL1"/>
<gene>
    <name evidence="3" type="ORF">CC117_22585</name>
</gene>
<keyword evidence="2" id="KW-0732">Signal</keyword>
<sequence>MLAGAVAGAASLLVAAAPGAVAGSEGEGRRGAPDPAPAGPQRPAEATVTGPENVDDLQVSVARAGSPSGVEVTFDRTSRTADGAPVPAAARRFVFLFDEKLRFNPSAFPTCSREMVDTHGVEACPAGSRVGSAQASYPDGSQVSAVAVNSRVAGRAGVVLAFPSTGVVLEQTLEPVSAPYQGRYRWALDELLPPTSTPPQDRPGTTRFVITFGAVTSAGERPVSYVESTDPRGVHRFGLWSEFVTGQVLVPTDRAVPRR</sequence>
<protein>
    <submittedName>
        <fullName evidence="3">Uncharacterized protein</fullName>
    </submittedName>
</protein>
<evidence type="ECO:0000313" key="4">
    <source>
        <dbReference type="Proteomes" id="UP000179627"/>
    </source>
</evidence>
<dbReference type="Proteomes" id="UP000179627">
    <property type="component" value="Unassembled WGS sequence"/>
</dbReference>
<evidence type="ECO:0000256" key="1">
    <source>
        <dbReference type="SAM" id="MobiDB-lite"/>
    </source>
</evidence>
<name>A0A1S1QHL1_9ACTN</name>
<proteinExistence type="predicted"/>
<evidence type="ECO:0000313" key="3">
    <source>
        <dbReference type="EMBL" id="OHV33460.1"/>
    </source>
</evidence>
<evidence type="ECO:0000256" key="2">
    <source>
        <dbReference type="SAM" id="SignalP"/>
    </source>
</evidence>
<dbReference type="EMBL" id="MBLM01000131">
    <property type="protein sequence ID" value="OHV33460.1"/>
    <property type="molecule type" value="Genomic_DNA"/>
</dbReference>
<comment type="caution">
    <text evidence="3">The sequence shown here is derived from an EMBL/GenBank/DDBJ whole genome shotgun (WGS) entry which is preliminary data.</text>
</comment>
<dbReference type="RefSeq" id="WP_071086967.1">
    <property type="nucleotide sequence ID" value="NZ_MBLM01000131.1"/>
</dbReference>
<feature type="region of interest" description="Disordered" evidence="1">
    <location>
        <begin position="20"/>
        <end position="53"/>
    </location>
</feature>
<organism evidence="3 4">
    <name type="scientific">Parafrankia colletiae</name>
    <dbReference type="NCBI Taxonomy" id="573497"/>
    <lineage>
        <taxon>Bacteria</taxon>
        <taxon>Bacillati</taxon>
        <taxon>Actinomycetota</taxon>
        <taxon>Actinomycetes</taxon>
        <taxon>Frankiales</taxon>
        <taxon>Frankiaceae</taxon>
        <taxon>Parafrankia</taxon>
    </lineage>
</organism>
<feature type="chain" id="PRO_5010366177" evidence="2">
    <location>
        <begin position="23"/>
        <end position="259"/>
    </location>
</feature>
<feature type="signal peptide" evidence="2">
    <location>
        <begin position="1"/>
        <end position="22"/>
    </location>
</feature>
<keyword evidence="4" id="KW-1185">Reference proteome</keyword>